<keyword evidence="1" id="KW-0812">Transmembrane</keyword>
<sequence>MHSLVISCTVSVVSGHLLYNVRSPGHLLYYIRSLWSRGGLTIWALGHCLRAWVRPCSGHLLYYVCTPLVQIFFLLFSSSKI</sequence>
<evidence type="ECO:0000313" key="2">
    <source>
        <dbReference type="EMBL" id="CAI9623602.1"/>
    </source>
</evidence>
<feature type="transmembrane region" description="Helical" evidence="1">
    <location>
        <begin position="60"/>
        <end position="78"/>
    </location>
</feature>
<proteinExistence type="predicted"/>
<keyword evidence="3" id="KW-1185">Reference proteome</keyword>
<dbReference type="EMBL" id="CATNWA010021704">
    <property type="protein sequence ID" value="CAI9623602.1"/>
    <property type="molecule type" value="Genomic_DNA"/>
</dbReference>
<name>A0ABN9HT60_9NEOB</name>
<reference evidence="2" key="1">
    <citation type="submission" date="2023-05" db="EMBL/GenBank/DDBJ databases">
        <authorList>
            <person name="Stuckert A."/>
        </authorList>
    </citation>
    <scope>NUCLEOTIDE SEQUENCE</scope>
</reference>
<protein>
    <submittedName>
        <fullName evidence="2">Uncharacterized protein</fullName>
    </submittedName>
</protein>
<gene>
    <name evidence="2" type="ORF">SPARVUS_LOCUS16506107</name>
</gene>
<evidence type="ECO:0000256" key="1">
    <source>
        <dbReference type="SAM" id="Phobius"/>
    </source>
</evidence>
<organism evidence="2 3">
    <name type="scientific">Staurois parvus</name>
    <dbReference type="NCBI Taxonomy" id="386267"/>
    <lineage>
        <taxon>Eukaryota</taxon>
        <taxon>Metazoa</taxon>
        <taxon>Chordata</taxon>
        <taxon>Craniata</taxon>
        <taxon>Vertebrata</taxon>
        <taxon>Euteleostomi</taxon>
        <taxon>Amphibia</taxon>
        <taxon>Batrachia</taxon>
        <taxon>Anura</taxon>
        <taxon>Neobatrachia</taxon>
        <taxon>Ranoidea</taxon>
        <taxon>Ranidae</taxon>
        <taxon>Staurois</taxon>
    </lineage>
</organism>
<comment type="caution">
    <text evidence="2">The sequence shown here is derived from an EMBL/GenBank/DDBJ whole genome shotgun (WGS) entry which is preliminary data.</text>
</comment>
<accession>A0ABN9HT60</accession>
<dbReference type="Proteomes" id="UP001162483">
    <property type="component" value="Unassembled WGS sequence"/>
</dbReference>
<keyword evidence="1" id="KW-1133">Transmembrane helix</keyword>
<evidence type="ECO:0000313" key="3">
    <source>
        <dbReference type="Proteomes" id="UP001162483"/>
    </source>
</evidence>
<keyword evidence="1" id="KW-0472">Membrane</keyword>